<dbReference type="AlphaFoldDB" id="A0A1H7FVG4"/>
<dbReference type="PANTHER" id="PTHR11138:SF5">
    <property type="entry name" value="METHIONYL-TRNA FORMYLTRANSFERASE, MITOCHONDRIAL"/>
    <property type="match status" value="1"/>
</dbReference>
<evidence type="ECO:0000259" key="10">
    <source>
        <dbReference type="Pfam" id="PF02911"/>
    </source>
</evidence>
<dbReference type="PANTHER" id="PTHR11138">
    <property type="entry name" value="METHIONYL-TRNA FORMYLTRANSFERASE"/>
    <property type="match status" value="1"/>
</dbReference>
<organism evidence="11 12">
    <name type="scientific">Stigmatella aurantiaca</name>
    <dbReference type="NCBI Taxonomy" id="41"/>
    <lineage>
        <taxon>Bacteria</taxon>
        <taxon>Pseudomonadati</taxon>
        <taxon>Myxococcota</taxon>
        <taxon>Myxococcia</taxon>
        <taxon>Myxococcales</taxon>
        <taxon>Cystobacterineae</taxon>
        <taxon>Archangiaceae</taxon>
        <taxon>Stigmatella</taxon>
    </lineage>
</organism>
<dbReference type="FunFam" id="3.40.50.12230:FF:000001">
    <property type="entry name" value="Methionyl-tRNA formyltransferase"/>
    <property type="match status" value="1"/>
</dbReference>
<evidence type="ECO:0000256" key="8">
    <source>
        <dbReference type="HAMAP-Rule" id="MF_00182"/>
    </source>
</evidence>
<accession>A0A1H7FVG4</accession>
<feature type="domain" description="Formyl transferase N-terminal" evidence="9">
    <location>
        <begin position="5"/>
        <end position="179"/>
    </location>
</feature>
<dbReference type="CDD" id="cd08646">
    <property type="entry name" value="FMT_core_Met-tRNA-FMT_N"/>
    <property type="match status" value="1"/>
</dbReference>
<proteinExistence type="inferred from homology"/>
<dbReference type="InterPro" id="IPR002376">
    <property type="entry name" value="Formyl_transf_N"/>
</dbReference>
<dbReference type="InterPro" id="IPR041711">
    <property type="entry name" value="Met-tRNA-FMT_N"/>
</dbReference>
<dbReference type="Pfam" id="PF02911">
    <property type="entry name" value="Formyl_trans_C"/>
    <property type="match status" value="1"/>
</dbReference>
<comment type="catalytic activity">
    <reaction evidence="7 8">
        <text>L-methionyl-tRNA(fMet) + (6R)-10-formyltetrahydrofolate = N-formyl-L-methionyl-tRNA(fMet) + (6S)-5,6,7,8-tetrahydrofolate + H(+)</text>
        <dbReference type="Rhea" id="RHEA:24380"/>
        <dbReference type="Rhea" id="RHEA-COMP:9952"/>
        <dbReference type="Rhea" id="RHEA-COMP:9953"/>
        <dbReference type="ChEBI" id="CHEBI:15378"/>
        <dbReference type="ChEBI" id="CHEBI:57453"/>
        <dbReference type="ChEBI" id="CHEBI:78530"/>
        <dbReference type="ChEBI" id="CHEBI:78844"/>
        <dbReference type="ChEBI" id="CHEBI:195366"/>
        <dbReference type="EC" id="2.1.2.9"/>
    </reaction>
</comment>
<dbReference type="GO" id="GO:0005829">
    <property type="term" value="C:cytosol"/>
    <property type="evidence" value="ECO:0007669"/>
    <property type="project" value="TreeGrafter"/>
</dbReference>
<dbReference type="RefSeq" id="WP_075004521.1">
    <property type="nucleotide sequence ID" value="NZ_FOAP01000001.1"/>
</dbReference>
<keyword evidence="12" id="KW-1185">Reference proteome</keyword>
<evidence type="ECO:0000313" key="11">
    <source>
        <dbReference type="EMBL" id="SEK30063.1"/>
    </source>
</evidence>
<reference evidence="12" key="1">
    <citation type="submission" date="2016-10" db="EMBL/GenBank/DDBJ databases">
        <authorList>
            <person name="Varghese N."/>
            <person name="Submissions S."/>
        </authorList>
    </citation>
    <scope>NUCLEOTIDE SEQUENCE [LARGE SCALE GENOMIC DNA]</scope>
    <source>
        <strain evidence="12">DSM 17044</strain>
    </source>
</reference>
<dbReference type="InterPro" id="IPR044135">
    <property type="entry name" value="Met-tRNA-FMT_C"/>
</dbReference>
<dbReference type="InterPro" id="IPR005793">
    <property type="entry name" value="Formyl_trans_C"/>
</dbReference>
<dbReference type="GO" id="GO:0004479">
    <property type="term" value="F:methionyl-tRNA formyltransferase activity"/>
    <property type="evidence" value="ECO:0007669"/>
    <property type="project" value="UniProtKB-UniRule"/>
</dbReference>
<dbReference type="HAMAP" id="MF_00182">
    <property type="entry name" value="Formyl_trans"/>
    <property type="match status" value="1"/>
</dbReference>
<evidence type="ECO:0000313" key="12">
    <source>
        <dbReference type="Proteomes" id="UP000182719"/>
    </source>
</evidence>
<dbReference type="OrthoDB" id="9802815at2"/>
<feature type="domain" description="Formyl transferase C-terminal" evidence="10">
    <location>
        <begin position="206"/>
        <end position="300"/>
    </location>
</feature>
<dbReference type="SUPFAM" id="SSF53328">
    <property type="entry name" value="Formyltransferase"/>
    <property type="match status" value="1"/>
</dbReference>
<dbReference type="Pfam" id="PF00551">
    <property type="entry name" value="Formyl_trans_N"/>
    <property type="match status" value="1"/>
</dbReference>
<comment type="function">
    <text evidence="1 8">Attaches a formyl group to the free amino group of methionyl-tRNA(fMet). The formyl group appears to play a dual role in the initiator identity of N-formylmethionyl-tRNA by promoting its recognition by IF2 and preventing the misappropriation of this tRNA by the elongation apparatus.</text>
</comment>
<name>A0A1H7FVG4_STIAU</name>
<evidence type="ECO:0000256" key="6">
    <source>
        <dbReference type="ARBA" id="ARBA00022917"/>
    </source>
</evidence>
<comment type="similarity">
    <text evidence="2 8">Belongs to the Fmt family.</text>
</comment>
<evidence type="ECO:0000256" key="5">
    <source>
        <dbReference type="ARBA" id="ARBA00022679"/>
    </source>
</evidence>
<keyword evidence="5 8" id="KW-0808">Transferase</keyword>
<gene>
    <name evidence="8" type="primary">fmt</name>
    <name evidence="11" type="ORF">SAMN05444354_101225</name>
</gene>
<evidence type="ECO:0000256" key="4">
    <source>
        <dbReference type="ARBA" id="ARBA00016014"/>
    </source>
</evidence>
<evidence type="ECO:0000256" key="3">
    <source>
        <dbReference type="ARBA" id="ARBA00012261"/>
    </source>
</evidence>
<dbReference type="Gene3D" id="3.40.50.170">
    <property type="entry name" value="Formyl transferase, N-terminal domain"/>
    <property type="match status" value="1"/>
</dbReference>
<dbReference type="NCBIfam" id="TIGR00460">
    <property type="entry name" value="fmt"/>
    <property type="match status" value="1"/>
</dbReference>
<dbReference type="InterPro" id="IPR011034">
    <property type="entry name" value="Formyl_transferase-like_C_sf"/>
</dbReference>
<dbReference type="Proteomes" id="UP000182719">
    <property type="component" value="Unassembled WGS sequence"/>
</dbReference>
<dbReference type="Gene3D" id="3.10.25.10">
    <property type="entry name" value="Formyl transferase, C-terminal domain"/>
    <property type="match status" value="1"/>
</dbReference>
<sequence length="317" mass="33661">MSRPRIVFMGTPEFAVASLAACLELGEVVAVVTQPDKPKGRGNALTAPPVKLLAQERNVPVLQPPKLRTPPFSEVLRELAPDVCVVTAYGKILPKDVLEVPRRGCVNVHASLLPRFRGAAPIQWSIAHGDAETGVSLMCMDEGLDTGPVLAMKRLPIGPEDTSATLHDKLSQLGGSLLREFLPAYLSGELKPVPQPTEGVVLAPLIQKEDGQLDFTRPAVELERRLRAFTPWPGVYTGLNGARLKVHRTKVGAGQGAPGTVLAASSEGIEVACGEGSLVLLEVQPEGRRVMSAHEFLAGHKLAPGSQPFSALAEAKG</sequence>
<evidence type="ECO:0000259" key="9">
    <source>
        <dbReference type="Pfam" id="PF00551"/>
    </source>
</evidence>
<dbReference type="SUPFAM" id="SSF50486">
    <property type="entry name" value="FMT C-terminal domain-like"/>
    <property type="match status" value="1"/>
</dbReference>
<dbReference type="CDD" id="cd08704">
    <property type="entry name" value="Met_tRNA_FMT_C"/>
    <property type="match status" value="1"/>
</dbReference>
<protein>
    <recommendedName>
        <fullName evidence="4 8">Methionyl-tRNA formyltransferase</fullName>
        <ecNumber evidence="3 8">2.1.2.9</ecNumber>
    </recommendedName>
</protein>
<evidence type="ECO:0000256" key="1">
    <source>
        <dbReference type="ARBA" id="ARBA00002606"/>
    </source>
</evidence>
<keyword evidence="6 8" id="KW-0648">Protein biosynthesis</keyword>
<dbReference type="InterPro" id="IPR036477">
    <property type="entry name" value="Formyl_transf_N_sf"/>
</dbReference>
<evidence type="ECO:0000256" key="7">
    <source>
        <dbReference type="ARBA" id="ARBA00048558"/>
    </source>
</evidence>
<evidence type="ECO:0000256" key="2">
    <source>
        <dbReference type="ARBA" id="ARBA00010699"/>
    </source>
</evidence>
<dbReference type="EC" id="2.1.2.9" evidence="3 8"/>
<dbReference type="InterPro" id="IPR005794">
    <property type="entry name" value="Fmt"/>
</dbReference>
<feature type="binding site" evidence="8">
    <location>
        <begin position="111"/>
        <end position="114"/>
    </location>
    <ligand>
        <name>(6S)-5,6,7,8-tetrahydrofolate</name>
        <dbReference type="ChEBI" id="CHEBI:57453"/>
    </ligand>
</feature>
<dbReference type="EMBL" id="FOAP01000001">
    <property type="protein sequence ID" value="SEK30063.1"/>
    <property type="molecule type" value="Genomic_DNA"/>
</dbReference>
<dbReference type="InterPro" id="IPR037022">
    <property type="entry name" value="Formyl_trans_C_sf"/>
</dbReference>